<comment type="function">
    <text evidence="12 14">Plays a role in maintaining the mitochondrial genome and in controlling the mtDNA escape. Involved in the regulation of mtDNA nucleotide structure and number. May have a dispensable role in early maturation of pre-rRNA.</text>
</comment>
<proteinExistence type="inferred from homology"/>
<evidence type="ECO:0000256" key="4">
    <source>
        <dbReference type="ARBA" id="ARBA00022664"/>
    </source>
</evidence>
<evidence type="ECO:0000256" key="12">
    <source>
        <dbReference type="ARBA" id="ARBA00025276"/>
    </source>
</evidence>
<reference evidence="17 18" key="1">
    <citation type="submission" date="2019-06" db="EMBL/GenBank/DDBJ databases">
        <title>Wine fermentation using esterase from Monascus purpureus.</title>
        <authorList>
            <person name="Geng C."/>
            <person name="Zhang Y."/>
        </authorList>
    </citation>
    <scope>NUCLEOTIDE SEQUENCE [LARGE SCALE GENOMIC DNA]</scope>
    <source>
        <strain evidence="17">HQ1</strain>
    </source>
</reference>
<evidence type="ECO:0000313" key="18">
    <source>
        <dbReference type="Proteomes" id="UP000319663"/>
    </source>
</evidence>
<accession>A0A507R058</accession>
<evidence type="ECO:0000256" key="14">
    <source>
        <dbReference type="RuleBase" id="RU367108"/>
    </source>
</evidence>
<dbReference type="EMBL" id="VIFY01000037">
    <property type="protein sequence ID" value="TQB73996.1"/>
    <property type="molecule type" value="Genomic_DNA"/>
</dbReference>
<evidence type="ECO:0000256" key="3">
    <source>
        <dbReference type="ARBA" id="ARBA00020222"/>
    </source>
</evidence>
<dbReference type="AlphaFoldDB" id="A0A507R058"/>
<dbReference type="STRING" id="5098.A0A507R058"/>
<evidence type="ECO:0000256" key="15">
    <source>
        <dbReference type="SAM" id="Coils"/>
    </source>
</evidence>
<evidence type="ECO:0000256" key="11">
    <source>
        <dbReference type="ARBA" id="ARBA00023136"/>
    </source>
</evidence>
<name>A0A507R058_MONPU</name>
<dbReference type="Gene3D" id="3.30.70.330">
    <property type="match status" value="1"/>
</dbReference>
<keyword evidence="6 14" id="KW-0999">Mitochondrion inner membrane</keyword>
<dbReference type="PANTHER" id="PTHR32198">
    <property type="entry name" value="MITOCHONDRIAL ESCAPE PROTEIN 2"/>
    <property type="match status" value="1"/>
</dbReference>
<dbReference type="InterPro" id="IPR027417">
    <property type="entry name" value="P-loop_NTPase"/>
</dbReference>
<dbReference type="InterPro" id="IPR018850">
    <property type="entry name" value="Mt_escape_2_C"/>
</dbReference>
<keyword evidence="18" id="KW-1185">Reference proteome</keyword>
<evidence type="ECO:0000256" key="7">
    <source>
        <dbReference type="ARBA" id="ARBA00022884"/>
    </source>
</evidence>
<keyword evidence="7 13" id="KW-0694">RNA-binding</keyword>
<evidence type="ECO:0000256" key="9">
    <source>
        <dbReference type="ARBA" id="ARBA00022989"/>
    </source>
</evidence>
<dbReference type="GO" id="GO:0005743">
    <property type="term" value="C:mitochondrial inner membrane"/>
    <property type="evidence" value="ECO:0007669"/>
    <property type="project" value="UniProtKB-SubCell"/>
</dbReference>
<feature type="coiled-coil region" evidence="15">
    <location>
        <begin position="779"/>
        <end position="806"/>
    </location>
</feature>
<dbReference type="InterPro" id="IPR012677">
    <property type="entry name" value="Nucleotide-bd_a/b_plait_sf"/>
</dbReference>
<evidence type="ECO:0000313" key="17">
    <source>
        <dbReference type="EMBL" id="TQB73996.1"/>
    </source>
</evidence>
<dbReference type="PANTHER" id="PTHR32198:SF2">
    <property type="entry name" value="MITOCHONDRIAL ESCAPE PROTEIN 2"/>
    <property type="match status" value="1"/>
</dbReference>
<keyword evidence="8" id="KW-0809">Transit peptide</keyword>
<sequence>MMRASFSRAALFSAAAARLPRCACPRQTLPRVTFVVSVRHASALESGHIDVGNKEGVIYINNIFPLKLQWLLRGPLAGTKSFEKRLKQIDKPHLAASTPWNIIRRVFPSDIGIEIKDVIPRFNEGGAFVKYSRKPGVEDTDIEAAIRHHLEKNPITPWFNPFQKVKVSRVIGRPWIEDLYRIPSQKLRVEFLPTDPDHPAVELTAETLYSLFRKYGKLRNIETQEPGSKVTPNYAYIEFARPKYAVMAKNCLHGYTVPEQEGGGKNGTKLKLRYERIIKASSIKDWLFNHPRIVIPAIAALIAGITVVIFDPVRTFFIELKIKTNLRTERNPTLQWVRDLASNANIMHLGLGRRKSDDRGLAAIWEGRQSDISLLQSWLTENIDTFIVVHGPRGSGKRELVIDQALENSKYKVIIDCKRIQEAKGDAEKISAAASQVGYRPVFSWMNNVSSFIDLATQGVIGTKAGFTQTLDAQLSKIWQNTSVALKRIALEGKGKDGKDSYLSDEEYLEAHPEKRPVVVIDNFLHNAMEQNAVYDKMTEWAAELVTGNIAHVIFLTTDISFSKTLSRALPNQVFRNISLGDCSLEVGRRFVLRHLQHDDEWSPGADKKTPEPLDDLDYCIETLGGRVTDLEFMAHRIKAGETPKGTKSPTTTRCFCVADQHGKAATNRIIDQAVFEILKIFLLEANTSEQPWNREQVWHLIKEIANSKDGVITYNKVLLSELFKKNGEASIHALEQAELVSVISVNGYPHLIKPSRPVFRAIFRRLTENKALSSRLDLAVLSELIRKENDKIKTFEEELRILEAMRRQPRELYPRITWLLQKVHKAQAKIGKYEEDSTALQAVLKAEQ</sequence>
<feature type="domain" description="RRM" evidence="16">
    <location>
        <begin position="185"/>
        <end position="277"/>
    </location>
</feature>
<keyword evidence="15" id="KW-0175">Coiled coil</keyword>
<dbReference type="GO" id="GO:0006397">
    <property type="term" value="P:mRNA processing"/>
    <property type="evidence" value="ECO:0007669"/>
    <property type="project" value="UniProtKB-UniRule"/>
</dbReference>
<dbReference type="InterPro" id="IPR035979">
    <property type="entry name" value="RBD_domain_sf"/>
</dbReference>
<evidence type="ECO:0000256" key="10">
    <source>
        <dbReference type="ARBA" id="ARBA00023128"/>
    </source>
</evidence>
<dbReference type="PROSITE" id="PS50102">
    <property type="entry name" value="RRM"/>
    <property type="match status" value="1"/>
</dbReference>
<comment type="caution">
    <text evidence="17">The sequence shown here is derived from an EMBL/GenBank/DDBJ whole genome shotgun (WGS) entry which is preliminary data.</text>
</comment>
<protein>
    <recommendedName>
        <fullName evidence="3 14">Mitochondrial escape protein 2</fullName>
    </recommendedName>
</protein>
<dbReference type="SUPFAM" id="SSF52540">
    <property type="entry name" value="P-loop containing nucleoside triphosphate hydrolases"/>
    <property type="match status" value="1"/>
</dbReference>
<evidence type="ECO:0000256" key="5">
    <source>
        <dbReference type="ARBA" id="ARBA00022692"/>
    </source>
</evidence>
<dbReference type="SUPFAM" id="SSF54928">
    <property type="entry name" value="RNA-binding domain, RBD"/>
    <property type="match status" value="1"/>
</dbReference>
<evidence type="ECO:0000256" key="1">
    <source>
        <dbReference type="ARBA" id="ARBA00004434"/>
    </source>
</evidence>
<dbReference type="Pfam" id="PF10443">
    <property type="entry name" value="RNA12"/>
    <property type="match status" value="2"/>
</dbReference>
<evidence type="ECO:0000256" key="13">
    <source>
        <dbReference type="PROSITE-ProRule" id="PRU00176"/>
    </source>
</evidence>
<dbReference type="InterPro" id="IPR000504">
    <property type="entry name" value="RRM_dom"/>
</dbReference>
<evidence type="ECO:0000256" key="8">
    <source>
        <dbReference type="ARBA" id="ARBA00022946"/>
    </source>
</evidence>
<keyword evidence="5" id="KW-0812">Transmembrane</keyword>
<dbReference type="Proteomes" id="UP000319663">
    <property type="component" value="Unassembled WGS sequence"/>
</dbReference>
<keyword evidence="10 14" id="KW-0496">Mitochondrion</keyword>
<evidence type="ECO:0000256" key="6">
    <source>
        <dbReference type="ARBA" id="ARBA00022792"/>
    </source>
</evidence>
<dbReference type="GO" id="GO:0003723">
    <property type="term" value="F:RNA binding"/>
    <property type="evidence" value="ECO:0007669"/>
    <property type="project" value="UniProtKB-UniRule"/>
</dbReference>
<comment type="subcellular location">
    <subcellularLocation>
        <location evidence="1 14">Mitochondrion inner membrane</location>
        <topology evidence="1 14">Single-pass membrane protein</topology>
    </subcellularLocation>
</comment>
<dbReference type="OrthoDB" id="10267654at2759"/>
<keyword evidence="4 14" id="KW-0507">mRNA processing</keyword>
<keyword evidence="11" id="KW-0472">Membrane</keyword>
<dbReference type="Pfam" id="PF00076">
    <property type="entry name" value="RRM_1"/>
    <property type="match status" value="1"/>
</dbReference>
<comment type="similarity">
    <text evidence="2 14">Belongs to the YME2 family.</text>
</comment>
<evidence type="ECO:0000259" key="16">
    <source>
        <dbReference type="PROSITE" id="PS50102"/>
    </source>
</evidence>
<keyword evidence="9" id="KW-1133">Transmembrane helix</keyword>
<gene>
    <name evidence="17" type="primary">YME2</name>
    <name evidence="17" type="ORF">MPDQ_005327</name>
</gene>
<evidence type="ECO:0000256" key="2">
    <source>
        <dbReference type="ARBA" id="ARBA00010320"/>
    </source>
</evidence>
<organism evidence="17 18">
    <name type="scientific">Monascus purpureus</name>
    <name type="common">Red mold</name>
    <name type="synonym">Monascus anka</name>
    <dbReference type="NCBI Taxonomy" id="5098"/>
    <lineage>
        <taxon>Eukaryota</taxon>
        <taxon>Fungi</taxon>
        <taxon>Dikarya</taxon>
        <taxon>Ascomycota</taxon>
        <taxon>Pezizomycotina</taxon>
        <taxon>Eurotiomycetes</taxon>
        <taxon>Eurotiomycetidae</taxon>
        <taxon>Eurotiales</taxon>
        <taxon>Aspergillaceae</taxon>
        <taxon>Monascus</taxon>
    </lineage>
</organism>
<dbReference type="Gene3D" id="3.40.50.300">
    <property type="entry name" value="P-loop containing nucleotide triphosphate hydrolases"/>
    <property type="match status" value="1"/>
</dbReference>
<dbReference type="FunFam" id="3.30.70.330:FF:000959">
    <property type="entry name" value="Mitochondrial escape protein 2"/>
    <property type="match status" value="1"/>
</dbReference>
<dbReference type="InterPro" id="IPR039627">
    <property type="entry name" value="Yme2_C"/>
</dbReference>